<comment type="subcellular location">
    <subcellularLocation>
        <location evidence="2">Golgi apparatus membrane</location>
        <topology evidence="2">Single-pass type II membrane protein</topology>
    </subcellularLocation>
</comment>
<dbReference type="PANTHER" id="PTHR11214:SF212">
    <property type="entry name" value="HYDROXYPROLINE O-GALACTOSYLTRANSFERASE GALT2"/>
    <property type="match status" value="1"/>
</dbReference>
<dbReference type="GO" id="GO:0000139">
    <property type="term" value="C:Golgi membrane"/>
    <property type="evidence" value="ECO:0007669"/>
    <property type="project" value="UniProtKB-SubCell"/>
</dbReference>
<keyword evidence="7 15" id="KW-0812">Transmembrane</keyword>
<evidence type="ECO:0000259" key="16">
    <source>
        <dbReference type="SMART" id="SM00908"/>
    </source>
</evidence>
<evidence type="ECO:0000256" key="4">
    <source>
        <dbReference type="ARBA" id="ARBA00008661"/>
    </source>
</evidence>
<dbReference type="CDD" id="cd00070">
    <property type="entry name" value="GLECT"/>
    <property type="match status" value="1"/>
</dbReference>
<evidence type="ECO:0000313" key="18">
    <source>
        <dbReference type="Proteomes" id="UP001055439"/>
    </source>
</evidence>
<evidence type="ECO:0000256" key="9">
    <source>
        <dbReference type="ARBA" id="ARBA00022989"/>
    </source>
</evidence>
<reference evidence="17" key="1">
    <citation type="submission" date="2022-05" db="EMBL/GenBank/DDBJ databases">
        <title>The Musa troglodytarum L. genome provides insights into the mechanism of non-climacteric behaviour and enrichment of carotenoids.</title>
        <authorList>
            <person name="Wang J."/>
        </authorList>
    </citation>
    <scope>NUCLEOTIDE SEQUENCE</scope>
    <source>
        <tissue evidence="17">Leaf</tissue>
    </source>
</reference>
<comment type="pathway">
    <text evidence="3">Protein modification; protein glycosylation.</text>
</comment>
<feature type="domain" description="Galectin" evidence="16">
    <location>
        <begin position="168"/>
        <end position="373"/>
    </location>
</feature>
<keyword evidence="10" id="KW-0333">Golgi apparatus</keyword>
<evidence type="ECO:0000256" key="14">
    <source>
        <dbReference type="ARBA" id="ARBA00059439"/>
    </source>
</evidence>
<dbReference type="FunFam" id="3.90.550.50:FF:000005">
    <property type="entry name" value="Hydroxyproline O-galactosyltransferase"/>
    <property type="match status" value="1"/>
</dbReference>
<keyword evidence="18" id="KW-1185">Reference proteome</keyword>
<evidence type="ECO:0000256" key="15">
    <source>
        <dbReference type="SAM" id="Phobius"/>
    </source>
</evidence>
<dbReference type="Gene3D" id="3.90.550.50">
    <property type="match status" value="1"/>
</dbReference>
<dbReference type="Gene3D" id="2.60.120.200">
    <property type="match status" value="2"/>
</dbReference>
<feature type="transmembrane region" description="Helical" evidence="15">
    <location>
        <begin position="16"/>
        <end position="34"/>
    </location>
</feature>
<dbReference type="EMBL" id="CP097510">
    <property type="protein sequence ID" value="URE33182.1"/>
    <property type="molecule type" value="Genomic_DNA"/>
</dbReference>
<evidence type="ECO:0000256" key="7">
    <source>
        <dbReference type="ARBA" id="ARBA00022692"/>
    </source>
</evidence>
<dbReference type="Proteomes" id="UP001055439">
    <property type="component" value="Chromosome 8"/>
</dbReference>
<dbReference type="GO" id="GO:0010405">
    <property type="term" value="P:arabinogalactan protein metabolic process"/>
    <property type="evidence" value="ECO:0007669"/>
    <property type="project" value="UniProtKB-ARBA"/>
</dbReference>
<dbReference type="GO" id="GO:1990714">
    <property type="term" value="F:hydroxyproline O-galactosyltransferase activity"/>
    <property type="evidence" value="ECO:0007669"/>
    <property type="project" value="TreeGrafter"/>
</dbReference>
<keyword evidence="5" id="KW-0328">Glycosyltransferase</keyword>
<dbReference type="Pfam" id="PF01762">
    <property type="entry name" value="Galactosyl_T"/>
    <property type="match status" value="1"/>
</dbReference>
<dbReference type="FunFam" id="2.60.120.200:FF:000071">
    <property type="entry name" value="Hydroxyproline O-galactosyltransferase GALT2"/>
    <property type="match status" value="1"/>
</dbReference>
<accession>A0A9E7HN24</accession>
<organism evidence="17 18">
    <name type="scientific">Musa troglodytarum</name>
    <name type="common">fe'i banana</name>
    <dbReference type="NCBI Taxonomy" id="320322"/>
    <lineage>
        <taxon>Eukaryota</taxon>
        <taxon>Viridiplantae</taxon>
        <taxon>Streptophyta</taxon>
        <taxon>Embryophyta</taxon>
        <taxon>Tracheophyta</taxon>
        <taxon>Spermatophyta</taxon>
        <taxon>Magnoliopsida</taxon>
        <taxon>Liliopsida</taxon>
        <taxon>Zingiberales</taxon>
        <taxon>Musaceae</taxon>
        <taxon>Musa</taxon>
    </lineage>
</organism>
<dbReference type="PANTHER" id="PTHR11214">
    <property type="entry name" value="BETA-1,3-N-ACETYLGLUCOSAMINYLTRANSFERASE"/>
    <property type="match status" value="1"/>
</dbReference>
<comment type="function">
    <text evidence="14">Possesses hydroxyproline O-galactosyltransferase activity. Transfers galactose from UDP-galactose to hydroxyproline residues in the arabinogalactan proteins (AGPs). Is specific for AGPs containing non-contiguous peptidyl hydroxyproline residues. Utilizes UDP-galactose solely as sugar donor. The addition of galactose onto the peptidyl hydroxyproline residues in AGP core proteins represents the first committed step in arabinogalactan polysaccharide addition. AGP glycans play essential roles in both vegetative and reproductive plant growth.</text>
</comment>
<dbReference type="Pfam" id="PF00337">
    <property type="entry name" value="Gal-bind_lectin"/>
    <property type="match status" value="1"/>
</dbReference>
<dbReference type="InterPro" id="IPR013320">
    <property type="entry name" value="ConA-like_dom_sf"/>
</dbReference>
<name>A0A9E7HN24_9LILI</name>
<protein>
    <submittedName>
        <fullName evidence="17">Beta-1,3-galactosyltransferase</fullName>
    </submittedName>
</protein>
<evidence type="ECO:0000313" key="17">
    <source>
        <dbReference type="EMBL" id="URE33182.1"/>
    </source>
</evidence>
<comment type="cofactor">
    <cofactor evidence="1">
        <name>Mn(2+)</name>
        <dbReference type="ChEBI" id="CHEBI:29035"/>
    </cofactor>
</comment>
<sequence length="650" mass="73404">MKRSKSVESLQRRRRMIFHFLLGVATLYLLFIAFKFRRFSEVSAVFSGDGSVSGGAADVGRSLFGSAGRGGAHHRKLEDGLHDGYGPVTGITMNRNLQGGVSHRRGKFSELERMAQEAWVLGIKAWEEVEKYGSDVAWNLTTAVEVKPESCPSSMSMAEPATEKVMLLPCGLAVGSSITVVGTPHNAHREYVPQLANLRQGDGTVMLSQFMLELQGLKSVDGEDPPKILHLNPRLKGDWSQRPIVEHNTCYRMQWGKALRCDGVPSQENDETVDGFVKCEKWDHVDSLDPKETKVTSWLKRFVGRPKKPDMAWPFPFAEGKLFVLTIHAGVEGYNIYVGGRHISSFPYRTGFSLEDATGLAIKGDVDIHSVYATALPTSHFSVQQVLEMSEKWKSTPLPQNPIQLFIGILSATNHFAERMAVRKTWMQYPAFLSSRAIARFFVALSPRKDMNAALKKEAEYFKDIVILPFMDHYDLVVLKTIAICEFGVHNLTAAYIMKCDDDTFVRVDVILRIIEAIFPNTSLYMGNINHFHRPLRSGKWAVTFEEWPEEIYPPYANGPGYIISSDIATYVVAKHANQSLGLFKMEDVSMGMWVEELNTTMTIQYSHSWKFCQYGCIENYYTAHYQSPRQMICLWEKLSHSRAECCNSR</sequence>
<evidence type="ECO:0000256" key="6">
    <source>
        <dbReference type="ARBA" id="ARBA00022679"/>
    </source>
</evidence>
<dbReference type="SUPFAM" id="SSF49899">
    <property type="entry name" value="Concanavalin A-like lectins/glucanases"/>
    <property type="match status" value="1"/>
</dbReference>
<keyword evidence="13" id="KW-0464">Manganese</keyword>
<dbReference type="SMART" id="SM00908">
    <property type="entry name" value="Gal-bind_lectin"/>
    <property type="match status" value="1"/>
</dbReference>
<proteinExistence type="inferred from homology"/>
<evidence type="ECO:0000256" key="13">
    <source>
        <dbReference type="ARBA" id="ARBA00023211"/>
    </source>
</evidence>
<evidence type="ECO:0000256" key="1">
    <source>
        <dbReference type="ARBA" id="ARBA00001936"/>
    </source>
</evidence>
<keyword evidence="11 15" id="KW-0472">Membrane</keyword>
<dbReference type="AlphaFoldDB" id="A0A9E7HN24"/>
<dbReference type="GO" id="GO:0030246">
    <property type="term" value="F:carbohydrate binding"/>
    <property type="evidence" value="ECO:0007669"/>
    <property type="project" value="InterPro"/>
</dbReference>
<evidence type="ECO:0000256" key="5">
    <source>
        <dbReference type="ARBA" id="ARBA00022676"/>
    </source>
</evidence>
<comment type="similarity">
    <text evidence="4">Belongs to the glycosyltransferase 31 family.</text>
</comment>
<evidence type="ECO:0000256" key="2">
    <source>
        <dbReference type="ARBA" id="ARBA00004323"/>
    </source>
</evidence>
<dbReference type="OrthoDB" id="2139606at2759"/>
<dbReference type="InterPro" id="IPR002659">
    <property type="entry name" value="Glyco_trans_31"/>
</dbReference>
<evidence type="ECO:0000256" key="3">
    <source>
        <dbReference type="ARBA" id="ARBA00004922"/>
    </source>
</evidence>
<gene>
    <name evidence="17" type="ORF">MUK42_06521</name>
</gene>
<evidence type="ECO:0000256" key="12">
    <source>
        <dbReference type="ARBA" id="ARBA00023180"/>
    </source>
</evidence>
<keyword evidence="12" id="KW-0325">Glycoprotein</keyword>
<keyword evidence="6" id="KW-0808">Transferase</keyword>
<evidence type="ECO:0000256" key="10">
    <source>
        <dbReference type="ARBA" id="ARBA00023034"/>
    </source>
</evidence>
<keyword evidence="9 15" id="KW-1133">Transmembrane helix</keyword>
<evidence type="ECO:0000256" key="11">
    <source>
        <dbReference type="ARBA" id="ARBA00023136"/>
    </source>
</evidence>
<dbReference type="InterPro" id="IPR001079">
    <property type="entry name" value="Galectin_CRD"/>
</dbReference>
<dbReference type="FunFam" id="2.60.120.200:FF:000147">
    <property type="entry name" value="Hydroxyproline O-galactosyltransferase GALT2"/>
    <property type="match status" value="1"/>
</dbReference>
<evidence type="ECO:0000256" key="8">
    <source>
        <dbReference type="ARBA" id="ARBA00022968"/>
    </source>
</evidence>
<keyword evidence="8" id="KW-0735">Signal-anchor</keyword>